<dbReference type="RefSeq" id="XP_009514912.1">
    <property type="nucleotide sequence ID" value="XM_009516617.1"/>
</dbReference>
<proteinExistence type="predicted"/>
<organism evidence="2 3">
    <name type="scientific">Phytophthora sojae (strain P6497)</name>
    <name type="common">Soybean stem and root rot agent</name>
    <name type="synonym">Phytophthora megasperma f. sp. glycines</name>
    <dbReference type="NCBI Taxonomy" id="1094619"/>
    <lineage>
        <taxon>Eukaryota</taxon>
        <taxon>Sar</taxon>
        <taxon>Stramenopiles</taxon>
        <taxon>Oomycota</taxon>
        <taxon>Peronosporomycetes</taxon>
        <taxon>Peronosporales</taxon>
        <taxon>Peronosporaceae</taxon>
        <taxon>Phytophthora</taxon>
    </lineage>
</organism>
<dbReference type="Proteomes" id="UP000002640">
    <property type="component" value="Unassembled WGS sequence"/>
</dbReference>
<reference evidence="2 3" key="1">
    <citation type="journal article" date="2006" name="Science">
        <title>Phytophthora genome sequences uncover evolutionary origins and mechanisms of pathogenesis.</title>
        <authorList>
            <person name="Tyler B.M."/>
            <person name="Tripathy S."/>
            <person name="Zhang X."/>
            <person name="Dehal P."/>
            <person name="Jiang R.H."/>
            <person name="Aerts A."/>
            <person name="Arredondo F.D."/>
            <person name="Baxter L."/>
            <person name="Bensasson D."/>
            <person name="Beynon J.L."/>
            <person name="Chapman J."/>
            <person name="Damasceno C.M."/>
            <person name="Dorrance A.E."/>
            <person name="Dou D."/>
            <person name="Dickerman A.W."/>
            <person name="Dubchak I.L."/>
            <person name="Garbelotto M."/>
            <person name="Gijzen M."/>
            <person name="Gordon S.G."/>
            <person name="Govers F."/>
            <person name="Grunwald N.J."/>
            <person name="Huang W."/>
            <person name="Ivors K.L."/>
            <person name="Jones R.W."/>
            <person name="Kamoun S."/>
            <person name="Krampis K."/>
            <person name="Lamour K.H."/>
            <person name="Lee M.K."/>
            <person name="McDonald W.H."/>
            <person name="Medina M."/>
            <person name="Meijer H.J."/>
            <person name="Nordberg E.K."/>
            <person name="Maclean D.J."/>
            <person name="Ospina-Giraldo M.D."/>
            <person name="Morris P.F."/>
            <person name="Phuntumart V."/>
            <person name="Putnam N.H."/>
            <person name="Rash S."/>
            <person name="Rose J.K."/>
            <person name="Sakihama Y."/>
            <person name="Salamov A.A."/>
            <person name="Savidor A."/>
            <person name="Scheuring C.F."/>
            <person name="Smith B.M."/>
            <person name="Sobral B.W."/>
            <person name="Terry A."/>
            <person name="Torto-Alalibo T.A."/>
            <person name="Win J."/>
            <person name="Xu Z."/>
            <person name="Zhang H."/>
            <person name="Grigoriev I.V."/>
            <person name="Rokhsar D.S."/>
            <person name="Boore J.L."/>
        </authorList>
    </citation>
    <scope>NUCLEOTIDE SEQUENCE [LARGE SCALE GENOMIC DNA]</scope>
    <source>
        <strain evidence="2 3">P6497</strain>
    </source>
</reference>
<evidence type="ECO:0000256" key="1">
    <source>
        <dbReference type="SAM" id="MobiDB-lite"/>
    </source>
</evidence>
<gene>
    <name evidence="2" type="ORF">PHYSODRAFT_321409</name>
</gene>
<name>G4YFR0_PHYSP</name>
<dbReference type="InParanoid" id="G4YFR0"/>
<dbReference type="EMBL" id="JH159151">
    <property type="protein sequence ID" value="EGZ27637.1"/>
    <property type="molecule type" value="Genomic_DNA"/>
</dbReference>
<feature type="region of interest" description="Disordered" evidence="1">
    <location>
        <begin position="100"/>
        <end position="125"/>
    </location>
</feature>
<dbReference type="AlphaFoldDB" id="G4YFR0"/>
<accession>G4YFR0</accession>
<protein>
    <submittedName>
        <fullName evidence="2">Uncharacterized protein</fullName>
    </submittedName>
</protein>
<dbReference type="KEGG" id="psoj:PHYSODRAFT_321409"/>
<dbReference type="GeneID" id="20644652"/>
<evidence type="ECO:0000313" key="3">
    <source>
        <dbReference type="Proteomes" id="UP000002640"/>
    </source>
</evidence>
<evidence type="ECO:0000313" key="2">
    <source>
        <dbReference type="EMBL" id="EGZ27637.1"/>
    </source>
</evidence>
<sequence length="125" mass="13866">MLRLSPPPTQKEPVTPRILRQLRQDRNFNNARECVLWGAALMDYFFMLRRSEYLADRGQVKPYILRYAGVTCITQDGKQAQHEAEATSIRVFSVAAKRTSAGGAKPESSSALDSGGHVPFAPRGS</sequence>
<keyword evidence="3" id="KW-1185">Reference proteome</keyword>